<evidence type="ECO:0000313" key="4">
    <source>
        <dbReference type="Proteomes" id="UP000321947"/>
    </source>
</evidence>
<organism evidence="1 3">
    <name type="scientific">Cucumis melo var. makuwa</name>
    <name type="common">Oriental melon</name>
    <dbReference type="NCBI Taxonomy" id="1194695"/>
    <lineage>
        <taxon>Eukaryota</taxon>
        <taxon>Viridiplantae</taxon>
        <taxon>Streptophyta</taxon>
        <taxon>Embryophyta</taxon>
        <taxon>Tracheophyta</taxon>
        <taxon>Spermatophyta</taxon>
        <taxon>Magnoliopsida</taxon>
        <taxon>eudicotyledons</taxon>
        <taxon>Gunneridae</taxon>
        <taxon>Pentapetalae</taxon>
        <taxon>rosids</taxon>
        <taxon>fabids</taxon>
        <taxon>Cucurbitales</taxon>
        <taxon>Cucurbitaceae</taxon>
        <taxon>Benincaseae</taxon>
        <taxon>Cucumis</taxon>
    </lineage>
</organism>
<evidence type="ECO:0000313" key="2">
    <source>
        <dbReference type="EMBL" id="TYK20679.1"/>
    </source>
</evidence>
<accession>A0A5A7UFM1</accession>
<dbReference type="OrthoDB" id="1743114at2759"/>
<evidence type="ECO:0000313" key="1">
    <source>
        <dbReference type="EMBL" id="KAA0053994.1"/>
    </source>
</evidence>
<protein>
    <submittedName>
        <fullName evidence="1 2">Mitochondrial protein</fullName>
    </submittedName>
</protein>
<sequence length="135" mass="15497">MRNQSREYGPSLLVEKPWAGHFVDHWSCLDDNSILPKLSMEIPLSEGKNAWVLQSSIHNEALNSDRVLTLGQHLIEGQTRWGVVTKVLGEFCFADCYWEWLELAVGRNARLLYNAHLYSVITASLYTYDRNNDVV</sequence>
<comment type="caution">
    <text evidence="1">The sequence shown here is derived from an EMBL/GenBank/DDBJ whole genome shotgun (WGS) entry which is preliminary data.</text>
</comment>
<dbReference type="EMBL" id="SSTE01008974">
    <property type="protein sequence ID" value="KAA0053994.1"/>
    <property type="molecule type" value="Genomic_DNA"/>
</dbReference>
<name>A0A5A7UFM1_CUCMM</name>
<dbReference type="Proteomes" id="UP000321393">
    <property type="component" value="Unassembled WGS sequence"/>
</dbReference>
<gene>
    <name evidence="2" type="ORF">E5676_scaffold480G00670</name>
    <name evidence="1" type="ORF">E6C27_scaffold318G00410</name>
</gene>
<proteinExistence type="predicted"/>
<dbReference type="AlphaFoldDB" id="A0A5A7UFM1"/>
<reference evidence="3 4" key="1">
    <citation type="submission" date="2019-08" db="EMBL/GenBank/DDBJ databases">
        <title>Draft genome sequences of two oriental melons (Cucumis melo L. var makuwa).</title>
        <authorList>
            <person name="Kwon S.-Y."/>
        </authorList>
    </citation>
    <scope>NUCLEOTIDE SEQUENCE [LARGE SCALE GENOMIC DNA]</scope>
    <source>
        <strain evidence="4">cv. Chang Bougi</strain>
        <strain evidence="3">cv. SW 3</strain>
        <tissue evidence="1">Leaf</tissue>
    </source>
</reference>
<dbReference type="Proteomes" id="UP000321947">
    <property type="component" value="Unassembled WGS sequence"/>
</dbReference>
<evidence type="ECO:0000313" key="3">
    <source>
        <dbReference type="Proteomes" id="UP000321393"/>
    </source>
</evidence>
<dbReference type="EMBL" id="SSTD01006130">
    <property type="protein sequence ID" value="TYK20679.1"/>
    <property type="molecule type" value="Genomic_DNA"/>
</dbReference>